<evidence type="ECO:0000313" key="2">
    <source>
        <dbReference type="EMBL" id="EJT43922.1"/>
    </source>
</evidence>
<proteinExistence type="predicted"/>
<dbReference type="EMBL" id="AACI03000478">
    <property type="protein sequence ID" value="EJT43922.1"/>
    <property type="molecule type" value="Genomic_DNA"/>
</dbReference>
<evidence type="ECO:0000313" key="3">
    <source>
        <dbReference type="Proteomes" id="UP000002753"/>
    </source>
</evidence>
<protein>
    <submittedName>
        <fullName evidence="2">FRE3-like protein</fullName>
    </submittedName>
</protein>
<dbReference type="Proteomes" id="UP000002753">
    <property type="component" value="Unassembled WGS sequence"/>
</dbReference>
<reference evidence="3" key="2">
    <citation type="journal article" date="2011" name="G3 (Bethesda)">
        <title>The awesome power of yeast evolutionary genetics: New genome sequences and strain resources for the Saccharomyces sensu stricto genus.</title>
        <authorList>
            <person name="Scannell D.R."/>
            <person name="Zill O.A."/>
            <person name="Rokas A."/>
            <person name="Payen C."/>
            <person name="Dunham M.J."/>
            <person name="Eisen M.B."/>
            <person name="Rine J."/>
            <person name="Johnston M."/>
            <person name="Hittinger C.T."/>
        </authorList>
    </citation>
    <scope>GENOME REANNOTATION</scope>
    <source>
        <strain evidence="3">ATCC MYA-4449 / AS 2.2408 / CBS 8840 / NBRC 1802 / NCYC 2889</strain>
    </source>
</reference>
<comment type="caution">
    <text evidence="2">The sequence shown here is derived from an EMBL/GenBank/DDBJ whole genome shotgun (WGS) entry which is preliminary data.</text>
</comment>
<accession>J6ELB1</accession>
<feature type="chain" id="PRO_5003787202" evidence="1">
    <location>
        <begin position="21"/>
        <end position="103"/>
    </location>
</feature>
<dbReference type="AlphaFoldDB" id="J6ELB1"/>
<evidence type="ECO:0000256" key="1">
    <source>
        <dbReference type="SAM" id="SignalP"/>
    </source>
</evidence>
<name>J6ELB1_SACK1</name>
<keyword evidence="1" id="KW-0732">Signal</keyword>
<dbReference type="HOGENOM" id="CLU_2265276_0_0_1"/>
<dbReference type="STRING" id="226230.J6ELB1"/>
<organism evidence="2 3">
    <name type="scientific">Saccharomyces kudriavzevii (strain ATCC MYA-4449 / AS 2.2408 / CBS 8840 / NBRC 1802 / NCYC 2889)</name>
    <name type="common">Yeast</name>
    <dbReference type="NCBI Taxonomy" id="226230"/>
    <lineage>
        <taxon>Eukaryota</taxon>
        <taxon>Fungi</taxon>
        <taxon>Dikarya</taxon>
        <taxon>Ascomycota</taxon>
        <taxon>Saccharomycotina</taxon>
        <taxon>Saccharomycetes</taxon>
        <taxon>Saccharomycetales</taxon>
        <taxon>Saccharomycetaceae</taxon>
        <taxon>Saccharomyces</taxon>
    </lineage>
</organism>
<gene>
    <name evidence="2" type="primary">YOR381W</name>
    <name evidence="2" type="ORF">SKUD_203605</name>
</gene>
<keyword evidence="3" id="KW-1185">Reference proteome</keyword>
<sequence length="103" mass="11665">MHWASVFGAIWLFQLSGARASPARTKMYGKVPLVLTDACMGVFGDVTWEYTSDALYASPVCTYEPALQSMLYCIFESMKEKGYSNKTFEKDVCCYQRGLLILY</sequence>
<reference evidence="2 3" key="1">
    <citation type="journal article" date="2003" name="Science">
        <title>Finding functional features in Saccharomyces genomes by phylogenetic footprinting.</title>
        <authorList>
            <person name="Cliften P.F."/>
            <person name="Sudarsanam P."/>
            <person name="Desikan A."/>
            <person name="Fulton L."/>
            <person name="Fulton B."/>
            <person name="Majors J."/>
            <person name="Waterston R."/>
            <person name="Cohen B.A."/>
            <person name="Johnston M."/>
        </authorList>
    </citation>
    <scope>NUCLEOTIDE SEQUENCE [LARGE SCALE GENOMIC DNA]</scope>
    <source>
        <strain evidence="3">ATCC MYA-4449 / AS 2.2408 / CBS 8840 / NBRC 1802 / NCYC 2889</strain>
    </source>
</reference>
<feature type="signal peptide" evidence="1">
    <location>
        <begin position="1"/>
        <end position="20"/>
    </location>
</feature>